<gene>
    <name evidence="1" type="ORF">NIES46_38550</name>
</gene>
<reference evidence="1 2" key="1">
    <citation type="journal article" date="2019" name="J Genomics">
        <title>The Draft Genome of a Hydrogen-producing Cyanobacterium, Arthrospira platensis NIES-46.</title>
        <authorList>
            <person name="Suzuki S."/>
            <person name="Yamaguchi H."/>
            <person name="Kawachi M."/>
        </authorList>
    </citation>
    <scope>NUCLEOTIDE SEQUENCE [LARGE SCALE GENOMIC DNA]</scope>
    <source>
        <strain evidence="1 2">NIES-46</strain>
    </source>
</reference>
<name>A0A5M3TE21_LIMPL</name>
<dbReference type="InterPro" id="IPR023816">
    <property type="entry name" value="CRISPR-assoc_CYA0889"/>
</dbReference>
<sequence length="496" mass="58082">MAWQLKRVLLQQISMFTYPPSPAILQWLSQGQFPSRLHRSVRLWLILDRLYGGQFNWVKSLSQPFRYSQLRDRLFSLSHSKGETLSAQELTGNCSDPKCLCHQSLSTILIHSNLPQSLSEWVTETSQRTGLSVAEIKTQLDYCPFATVHRSLRDDLTLLASQGWLKYRTRQGYYSLPPQQLPKPPMQTHPNRYFEQLSSSQKSHLIYILESVAFVQPDIDIAINSLWEAFTDSPTNSSGSFLEPNRRIFLHFDYILSAEIQEKVDDYQQQIESLWYNHNGGVIQFKTWVARENRAALVTVYPVCLHYARRAKYLSAYGVDPWGAMTWHNYRLDRILSPQLRILSWDDPEVPQVLQKQHQTGTLPNPGWIEEELEQAWGFNFYLPKALLIVRFPVDFASNYVDDTVRHSTFQKMPYSELFKSVDTQVDNREERQLIKNILRQRSPDDAYYQAWVRVGDINIVMRLRDWRPKGEIIAPVVLRQQMLEEVEAERLHYLQ</sequence>
<evidence type="ECO:0008006" key="3">
    <source>
        <dbReference type="Google" id="ProtNLM"/>
    </source>
</evidence>
<accession>A0A5M3TE21</accession>
<dbReference type="Proteomes" id="UP000326169">
    <property type="component" value="Unassembled WGS sequence"/>
</dbReference>
<comment type="caution">
    <text evidence="1">The sequence shown here is derived from an EMBL/GenBank/DDBJ whole genome shotgun (WGS) entry which is preliminary data.</text>
</comment>
<protein>
    <recommendedName>
        <fullName evidence="3">WYL domain-containing protein</fullName>
    </recommendedName>
</protein>
<dbReference type="NCBIfam" id="TIGR03985">
    <property type="entry name" value="TIGR03985 family CRISPR-associated protein"/>
    <property type="match status" value="1"/>
</dbReference>
<dbReference type="EMBL" id="BIMW01000148">
    <property type="protein sequence ID" value="GCE95789.1"/>
    <property type="molecule type" value="Genomic_DNA"/>
</dbReference>
<proteinExistence type="predicted"/>
<organism evidence="1 2">
    <name type="scientific">Limnospira platensis NIES-46</name>
    <dbReference type="NCBI Taxonomy" id="1236695"/>
    <lineage>
        <taxon>Bacteria</taxon>
        <taxon>Bacillati</taxon>
        <taxon>Cyanobacteriota</taxon>
        <taxon>Cyanophyceae</taxon>
        <taxon>Oscillatoriophycideae</taxon>
        <taxon>Oscillatoriales</taxon>
        <taxon>Sirenicapillariaceae</taxon>
        <taxon>Limnospira</taxon>
    </lineage>
</organism>
<evidence type="ECO:0000313" key="1">
    <source>
        <dbReference type="EMBL" id="GCE95789.1"/>
    </source>
</evidence>
<evidence type="ECO:0000313" key="2">
    <source>
        <dbReference type="Proteomes" id="UP000326169"/>
    </source>
</evidence>
<keyword evidence="2" id="KW-1185">Reference proteome</keyword>